<gene>
    <name evidence="3" type="ORF">FCI23_25250</name>
</gene>
<dbReference type="NCBIfam" id="TIGR03127">
    <property type="entry name" value="RuMP_HxlB"/>
    <property type="match status" value="1"/>
</dbReference>
<dbReference type="PANTHER" id="PTHR43443:SF1">
    <property type="entry name" value="3-HEXULOSE-6-PHOSPHATE ISOMERASE"/>
    <property type="match status" value="1"/>
</dbReference>
<comment type="similarity">
    <text evidence="1">Belongs to the SIS family. PHI subfamily.</text>
</comment>
<dbReference type="AlphaFoldDB" id="A0A4U0T766"/>
<dbReference type="EMBL" id="SUMC01000026">
    <property type="protein sequence ID" value="TKA08895.1"/>
    <property type="molecule type" value="Genomic_DNA"/>
</dbReference>
<dbReference type="Gene3D" id="3.40.50.10490">
    <property type="entry name" value="Glucose-6-phosphate isomerase like protein, domain 1"/>
    <property type="match status" value="1"/>
</dbReference>
<dbReference type="SUPFAM" id="SSF53697">
    <property type="entry name" value="SIS domain"/>
    <property type="match status" value="1"/>
</dbReference>
<evidence type="ECO:0000313" key="3">
    <source>
        <dbReference type="EMBL" id="TKA08895.1"/>
    </source>
</evidence>
<keyword evidence="4" id="KW-1185">Reference proteome</keyword>
<organism evidence="3 4">
    <name type="scientific">Actinacidiphila oryziradicis</name>
    <dbReference type="NCBI Taxonomy" id="2571141"/>
    <lineage>
        <taxon>Bacteria</taxon>
        <taxon>Bacillati</taxon>
        <taxon>Actinomycetota</taxon>
        <taxon>Actinomycetes</taxon>
        <taxon>Kitasatosporales</taxon>
        <taxon>Streptomycetaceae</taxon>
        <taxon>Actinacidiphila</taxon>
    </lineage>
</organism>
<evidence type="ECO:0000259" key="2">
    <source>
        <dbReference type="PROSITE" id="PS51464"/>
    </source>
</evidence>
<accession>A0A4U0T766</accession>
<evidence type="ECO:0000313" key="4">
    <source>
        <dbReference type="Proteomes" id="UP000305778"/>
    </source>
</evidence>
<dbReference type="Pfam" id="PF01380">
    <property type="entry name" value="SIS"/>
    <property type="match status" value="1"/>
</dbReference>
<reference evidence="3 4" key="1">
    <citation type="submission" date="2019-04" db="EMBL/GenBank/DDBJ databases">
        <title>Streptomyces oryziradicis sp. nov., a novel actinomycete isolated from rhizosphere soil of rice (Oryza sativa L.).</title>
        <authorList>
            <person name="Li C."/>
        </authorList>
    </citation>
    <scope>NUCLEOTIDE SEQUENCE [LARGE SCALE GENOMIC DNA]</scope>
    <source>
        <strain evidence="3 4">NEAU-C40</strain>
    </source>
</reference>
<dbReference type="GO" id="GO:1901135">
    <property type="term" value="P:carbohydrate derivative metabolic process"/>
    <property type="evidence" value="ECO:0007669"/>
    <property type="project" value="InterPro"/>
</dbReference>
<name>A0A4U0T766_9ACTN</name>
<protein>
    <submittedName>
        <fullName evidence="3">SIS domain-containing protein</fullName>
    </submittedName>
</protein>
<feature type="domain" description="SIS" evidence="2">
    <location>
        <begin position="34"/>
        <end position="168"/>
    </location>
</feature>
<dbReference type="Proteomes" id="UP000305778">
    <property type="component" value="Unassembled WGS sequence"/>
</dbReference>
<dbReference type="GO" id="GO:0016853">
    <property type="term" value="F:isomerase activity"/>
    <property type="evidence" value="ECO:0007669"/>
    <property type="project" value="InterPro"/>
</dbReference>
<dbReference type="InterPro" id="IPR046348">
    <property type="entry name" value="SIS_dom_sf"/>
</dbReference>
<comment type="caution">
    <text evidence="3">The sequence shown here is derived from an EMBL/GenBank/DDBJ whole genome shotgun (WGS) entry which is preliminary data.</text>
</comment>
<sequence length="181" mass="19073">MARPMDGAKTWLAVAREVGDLLDNVDETSFGAAVTELLTPGRRWFATGQGRSGLVASMTAMRLMHLGQDVHVLGEATAPSVEAGDGLIVVSGSGETPVSLHYVRRAKEHGARTLAVTAHPSSSLAKLADVVLCVPSRDTAQFSGSLFEQGSLLVLDAVVMALAAGREGEHARMQARHTNMQ</sequence>
<dbReference type="InterPro" id="IPR001347">
    <property type="entry name" value="SIS_dom"/>
</dbReference>
<evidence type="ECO:0000256" key="1">
    <source>
        <dbReference type="ARBA" id="ARBA00009235"/>
    </source>
</evidence>
<proteinExistence type="inferred from homology"/>
<dbReference type="PANTHER" id="PTHR43443">
    <property type="entry name" value="3-HEXULOSE-6-PHOSPHATE ISOMERASE"/>
    <property type="match status" value="1"/>
</dbReference>
<dbReference type="GO" id="GO:0097367">
    <property type="term" value="F:carbohydrate derivative binding"/>
    <property type="evidence" value="ECO:0007669"/>
    <property type="project" value="InterPro"/>
</dbReference>
<dbReference type="PROSITE" id="PS51464">
    <property type="entry name" value="SIS"/>
    <property type="match status" value="1"/>
</dbReference>
<dbReference type="InterPro" id="IPR017552">
    <property type="entry name" value="PHI/rmpB"/>
</dbReference>
<dbReference type="OrthoDB" id="9797832at2"/>